<keyword evidence="4" id="KW-0812">Transmembrane</keyword>
<gene>
    <name evidence="7" type="ORF">BSTOLATCC_MIC57867</name>
</gene>
<evidence type="ECO:0000256" key="4">
    <source>
        <dbReference type="SAM" id="Phobius"/>
    </source>
</evidence>
<keyword evidence="2" id="KW-0865">Zymogen</keyword>
<dbReference type="SMART" id="SM00645">
    <property type="entry name" value="Pept_C1"/>
    <property type="match status" value="1"/>
</dbReference>
<evidence type="ECO:0000313" key="8">
    <source>
        <dbReference type="Proteomes" id="UP001162131"/>
    </source>
</evidence>
<dbReference type="InterPro" id="IPR000169">
    <property type="entry name" value="Pept_cys_AS"/>
</dbReference>
<feature type="domain" description="Cathepsin propeptide inhibitor" evidence="6">
    <location>
        <begin position="53"/>
        <end position="108"/>
    </location>
</feature>
<dbReference type="SMART" id="SM00848">
    <property type="entry name" value="Inhibitor_I29"/>
    <property type="match status" value="1"/>
</dbReference>
<comment type="caution">
    <text evidence="7">The sequence shown here is derived from an EMBL/GenBank/DDBJ whole genome shotgun (WGS) entry which is preliminary data.</text>
</comment>
<dbReference type="AlphaFoldDB" id="A0AAU9K1W3"/>
<comment type="similarity">
    <text evidence="1">Belongs to the peptidase C1 family.</text>
</comment>
<evidence type="ECO:0000259" key="6">
    <source>
        <dbReference type="SMART" id="SM00848"/>
    </source>
</evidence>
<evidence type="ECO:0000259" key="5">
    <source>
        <dbReference type="SMART" id="SM00645"/>
    </source>
</evidence>
<evidence type="ECO:0000313" key="7">
    <source>
        <dbReference type="EMBL" id="CAG9333047.1"/>
    </source>
</evidence>
<dbReference type="PROSITE" id="PS00139">
    <property type="entry name" value="THIOL_PROTEASE_CYS"/>
    <property type="match status" value="1"/>
</dbReference>
<dbReference type="PRINTS" id="PR00705">
    <property type="entry name" value="PAPAIN"/>
</dbReference>
<dbReference type="Pfam" id="PF00112">
    <property type="entry name" value="Peptidase_C1"/>
    <property type="match status" value="1"/>
</dbReference>
<sequence length="349" mass="38514">MDYNLTVESKPRKTYIAIFAALAIIGVVATVSFYPRTPNTAALTQLQIDEQEFIDYISKYSKQYSEEEYARRFKIFRDNSAYIRVFNTQGKTWFLGVNEFADMTFAEFKSIYTPHQYVQTDESENVHIFENQAVPTQVDWTLKGAVTPVKNQGQCGSCWSFATTGPCESAWFLAGHTLTSFSEQQLVDCSSSYGNDGCGGGTMIGAMKYVIANDGITTEANYNYTGVTGTCNKAKAKTIAASFSGYKVVAADNIDQMYIAVAQQPVRVEVEADQAAWQMYKGGIVSSDCGTAHDHEVTVVGYNQINSPPYWKCKNSWGPAWGEAGYIRIAVVAGKGICGIQMQPVYPIV</sequence>
<evidence type="ECO:0000256" key="2">
    <source>
        <dbReference type="ARBA" id="ARBA00023145"/>
    </source>
</evidence>
<feature type="transmembrane region" description="Helical" evidence="4">
    <location>
        <begin position="15"/>
        <end position="34"/>
    </location>
</feature>
<feature type="domain" description="Peptidase C1A papain C-terminal" evidence="5">
    <location>
        <begin position="134"/>
        <end position="348"/>
    </location>
</feature>
<keyword evidence="8" id="KW-1185">Reference proteome</keyword>
<reference evidence="7" key="1">
    <citation type="submission" date="2021-09" db="EMBL/GenBank/DDBJ databases">
        <authorList>
            <consortium name="AG Swart"/>
            <person name="Singh M."/>
            <person name="Singh A."/>
            <person name="Seah K."/>
            <person name="Emmerich C."/>
        </authorList>
    </citation>
    <scope>NUCLEOTIDE SEQUENCE</scope>
    <source>
        <strain evidence="7">ATCC30299</strain>
    </source>
</reference>
<dbReference type="Pfam" id="PF08246">
    <property type="entry name" value="Inhibitor_I29"/>
    <property type="match status" value="1"/>
</dbReference>
<dbReference type="InterPro" id="IPR013128">
    <property type="entry name" value="Peptidase_C1A"/>
</dbReference>
<keyword evidence="4" id="KW-0472">Membrane</keyword>
<protein>
    <submittedName>
        <fullName evidence="7">Uncharacterized protein</fullName>
    </submittedName>
</protein>
<accession>A0AAU9K1W3</accession>
<keyword evidence="4" id="KW-1133">Transmembrane helix</keyword>
<evidence type="ECO:0000256" key="3">
    <source>
        <dbReference type="ARBA" id="ARBA00023157"/>
    </source>
</evidence>
<dbReference type="InterPro" id="IPR038765">
    <property type="entry name" value="Papain-like_cys_pep_sf"/>
</dbReference>
<dbReference type="InterPro" id="IPR000668">
    <property type="entry name" value="Peptidase_C1A_C"/>
</dbReference>
<dbReference type="GO" id="GO:0008234">
    <property type="term" value="F:cysteine-type peptidase activity"/>
    <property type="evidence" value="ECO:0007669"/>
    <property type="project" value="InterPro"/>
</dbReference>
<evidence type="ECO:0000256" key="1">
    <source>
        <dbReference type="ARBA" id="ARBA00008455"/>
    </source>
</evidence>
<organism evidence="7 8">
    <name type="scientific">Blepharisma stoltei</name>
    <dbReference type="NCBI Taxonomy" id="1481888"/>
    <lineage>
        <taxon>Eukaryota</taxon>
        <taxon>Sar</taxon>
        <taxon>Alveolata</taxon>
        <taxon>Ciliophora</taxon>
        <taxon>Postciliodesmatophora</taxon>
        <taxon>Heterotrichea</taxon>
        <taxon>Heterotrichida</taxon>
        <taxon>Blepharismidae</taxon>
        <taxon>Blepharisma</taxon>
    </lineage>
</organism>
<keyword evidence="3" id="KW-1015">Disulfide bond</keyword>
<dbReference type="PANTHER" id="PTHR12411">
    <property type="entry name" value="CYSTEINE PROTEASE FAMILY C1-RELATED"/>
    <property type="match status" value="1"/>
</dbReference>
<dbReference type="CDD" id="cd02248">
    <property type="entry name" value="Peptidase_C1A"/>
    <property type="match status" value="1"/>
</dbReference>
<dbReference type="SUPFAM" id="SSF54001">
    <property type="entry name" value="Cysteine proteinases"/>
    <property type="match status" value="1"/>
</dbReference>
<name>A0AAU9K1W3_9CILI</name>
<proteinExistence type="inferred from homology"/>
<dbReference type="FunFam" id="3.90.70.10:FF:000332">
    <property type="entry name" value="Cathepsin L1"/>
    <property type="match status" value="1"/>
</dbReference>
<dbReference type="EMBL" id="CAJZBQ010000056">
    <property type="protein sequence ID" value="CAG9333047.1"/>
    <property type="molecule type" value="Genomic_DNA"/>
</dbReference>
<dbReference type="Gene3D" id="3.90.70.10">
    <property type="entry name" value="Cysteine proteinases"/>
    <property type="match status" value="1"/>
</dbReference>
<dbReference type="InterPro" id="IPR039417">
    <property type="entry name" value="Peptidase_C1A_papain-like"/>
</dbReference>
<dbReference type="Proteomes" id="UP001162131">
    <property type="component" value="Unassembled WGS sequence"/>
</dbReference>
<dbReference type="GO" id="GO:0006508">
    <property type="term" value="P:proteolysis"/>
    <property type="evidence" value="ECO:0007669"/>
    <property type="project" value="InterPro"/>
</dbReference>
<dbReference type="InterPro" id="IPR013201">
    <property type="entry name" value="Prot_inhib_I29"/>
</dbReference>